<feature type="compositionally biased region" description="Basic and acidic residues" evidence="1">
    <location>
        <begin position="705"/>
        <end position="722"/>
    </location>
</feature>
<dbReference type="InterPro" id="IPR008395">
    <property type="entry name" value="Agenet-like_dom"/>
</dbReference>
<feature type="region of interest" description="Disordered" evidence="1">
    <location>
        <begin position="604"/>
        <end position="638"/>
    </location>
</feature>
<feature type="domain" description="Agenet" evidence="3">
    <location>
        <begin position="27"/>
        <end position="85"/>
    </location>
</feature>
<feature type="domain" description="Tudor" evidence="2">
    <location>
        <begin position="347"/>
        <end position="406"/>
    </location>
</feature>
<dbReference type="PANTHER" id="PTHR34157">
    <property type="entry name" value="TUZIN"/>
    <property type="match status" value="1"/>
</dbReference>
<comment type="caution">
    <text evidence="4">The sequence shown here is derived from an EMBL/GenBank/DDBJ whole genome shotgun (WGS) entry which is preliminary data.</text>
</comment>
<evidence type="ECO:0008006" key="6">
    <source>
        <dbReference type="Google" id="ProtNLM"/>
    </source>
</evidence>
<feature type="compositionally biased region" description="Basic and acidic residues" evidence="1">
    <location>
        <begin position="742"/>
        <end position="753"/>
    </location>
</feature>
<protein>
    <recommendedName>
        <fullName evidence="6">Tudor domain-containing protein</fullName>
    </recommendedName>
</protein>
<dbReference type="Pfam" id="PF05641">
    <property type="entry name" value="Agenet"/>
    <property type="match status" value="1"/>
</dbReference>
<dbReference type="SMART" id="SM00743">
    <property type="entry name" value="Agenet"/>
    <property type="match status" value="4"/>
</dbReference>
<feature type="domain" description="Tudor" evidence="2">
    <location>
        <begin position="513"/>
        <end position="570"/>
    </location>
</feature>
<evidence type="ECO:0000256" key="1">
    <source>
        <dbReference type="SAM" id="MobiDB-lite"/>
    </source>
</evidence>
<feature type="domain" description="Agenet" evidence="3">
    <location>
        <begin position="228"/>
        <end position="289"/>
    </location>
</feature>
<dbReference type="Pfam" id="PF18359">
    <property type="entry name" value="Tudor_5"/>
    <property type="match status" value="3"/>
</dbReference>
<dbReference type="EMBL" id="JBBJCI010000294">
    <property type="protein sequence ID" value="KAK7235232.1"/>
    <property type="molecule type" value="Genomic_DNA"/>
</dbReference>
<evidence type="ECO:0000313" key="5">
    <source>
        <dbReference type="Proteomes" id="UP001363151"/>
    </source>
</evidence>
<feature type="domain" description="Agenet" evidence="3">
    <location>
        <begin position="347"/>
        <end position="406"/>
    </location>
</feature>
<dbReference type="SUPFAM" id="SSF63748">
    <property type="entry name" value="Tudor/PWWP/MBT"/>
    <property type="match status" value="3"/>
</dbReference>
<dbReference type="Proteomes" id="UP001363151">
    <property type="component" value="Unassembled WGS sequence"/>
</dbReference>
<feature type="compositionally biased region" description="Polar residues" evidence="1">
    <location>
        <begin position="1"/>
        <end position="23"/>
    </location>
</feature>
<proteinExistence type="predicted"/>
<dbReference type="PANTHER" id="PTHR34157:SF2">
    <property type="entry name" value="TUZIN"/>
    <property type="match status" value="1"/>
</dbReference>
<evidence type="ECO:0000313" key="4">
    <source>
        <dbReference type="EMBL" id="KAK7235232.1"/>
    </source>
</evidence>
<feature type="domain" description="Tudor" evidence="2">
    <location>
        <begin position="228"/>
        <end position="286"/>
    </location>
</feature>
<evidence type="ECO:0000259" key="3">
    <source>
        <dbReference type="SMART" id="SM00743"/>
    </source>
</evidence>
<reference evidence="4 5" key="1">
    <citation type="submission" date="2024-03" db="EMBL/GenBank/DDBJ databases">
        <title>Aureococcus anophagefferens CCMP1851 and Kratosvirus quantuckense: Draft genome of a second virus-susceptible host strain in the model system.</title>
        <authorList>
            <person name="Chase E."/>
            <person name="Truchon A.R."/>
            <person name="Schepens W."/>
            <person name="Wilhelm S.W."/>
        </authorList>
    </citation>
    <scope>NUCLEOTIDE SEQUENCE [LARGE SCALE GENOMIC DNA]</scope>
    <source>
        <strain evidence="4 5">CCMP1851</strain>
    </source>
</reference>
<feature type="region of interest" description="Disordered" evidence="1">
    <location>
        <begin position="910"/>
        <end position="930"/>
    </location>
</feature>
<dbReference type="InterPro" id="IPR014002">
    <property type="entry name" value="Agenet_dom_plant"/>
</dbReference>
<organism evidence="4 5">
    <name type="scientific">Aureococcus anophagefferens</name>
    <name type="common">Harmful bloom alga</name>
    <dbReference type="NCBI Taxonomy" id="44056"/>
    <lineage>
        <taxon>Eukaryota</taxon>
        <taxon>Sar</taxon>
        <taxon>Stramenopiles</taxon>
        <taxon>Ochrophyta</taxon>
        <taxon>Pelagophyceae</taxon>
        <taxon>Pelagomonadales</taxon>
        <taxon>Pelagomonadaceae</taxon>
        <taxon>Aureococcus</taxon>
    </lineage>
</organism>
<gene>
    <name evidence="4" type="ORF">SO694_00144041</name>
</gene>
<dbReference type="Gene3D" id="2.30.30.140">
    <property type="match status" value="10"/>
</dbReference>
<name>A0ABR1FPQ8_AURAN</name>
<feature type="domain" description="Agenet" evidence="3">
    <location>
        <begin position="513"/>
        <end position="574"/>
    </location>
</feature>
<feature type="domain" description="Tudor" evidence="2">
    <location>
        <begin position="27"/>
        <end position="84"/>
    </location>
</feature>
<dbReference type="CDD" id="cd04508">
    <property type="entry name" value="Tudor_SF"/>
    <property type="match status" value="7"/>
</dbReference>
<dbReference type="SMART" id="SM00333">
    <property type="entry name" value="TUDOR"/>
    <property type="match status" value="4"/>
</dbReference>
<dbReference type="InterPro" id="IPR002999">
    <property type="entry name" value="Tudor"/>
</dbReference>
<accession>A0ABR1FPQ8</accession>
<evidence type="ECO:0000259" key="2">
    <source>
        <dbReference type="SMART" id="SM00333"/>
    </source>
</evidence>
<dbReference type="InterPro" id="IPR041291">
    <property type="entry name" value="TUDOR_5"/>
</dbReference>
<feature type="region of interest" description="Disordered" evidence="1">
    <location>
        <begin position="694"/>
        <end position="768"/>
    </location>
</feature>
<sequence>MDNSLDFSMSQSGAVDFPSVNTPSKKDALAVGAAVEARHNGGRKWYPGKISKAHDDGTFDVAYDDGDRESGVVKEFVRPAGGSPRRKFYPGKIAKANDDGSYDIAYDDGESEANARYRGKSKLYPGKVAKDNGDGTYDIDYDDGEKESNVEARYRGKSKYYAGVIAKDNGDGTYDIDYDDGEKESKVEARYRGKSKYYVGVIAKDNGDGTYDIDYDDGEGVEAAGKGGRFAVGAKVEARYRGKSKYYAGVIAKDNGDGTYDIDYDDGEKESKVAEALIKASAPAPAATGTGGAFAVGAKYYAGVIATDNGDGTYNIDYDDGEKETKVAEALIKASAARAPGGDGTGGAFAVGAKVEARYRGKSKYYAGVIAVDNGDGTTYNIDYDDGEKETKVAEALIKASGRAAPAAGKGRRISGRRQGRSKVPGQVEVLRRRDRRGQRRWTYNIDYDDGEKETKVEAKISRQVEVYAGVIAVDNGDGTYNIDYDDGEKENKVAEALIKASAAAPAATETGGAFAVGAKVEARYRGKSKYYAGVIAADNGDGTYNVDYDDGEKETKVAEALIKAPRARGGPHARAAAAEDAAAVKDALRSAAAATDGDAAAAAAAGSRPTLEDAASDSDGEPSPARHPGVDGAPWIEGRYGRDRFLAERSLRADRRDRSRPRVSKLQRTLLARSVDFNPAKKRSARLRDKALARLATGKASRPSCRDDDGENRPRTAEARRLARHGSYGDARHCVFRPKTRKDPNSEVKESSDGEGNDAEAKADNFIQRQDAWTRKVRREKEAAIGKAAYDVKLDKKVCPNCGAVQSYDEVEEKRDRCVECAVAYTRKNKGDIDGFLESVEARQREAECKMDALARDVDHGRSVGAKRVFRDGRVVTEPLFPERQSEYAWDAFYERLEADLVRRRDHADDRAGLARSGPAALDRHDPRDDLDECTFQPSIFTRRRGAADDNDHSDFYSRLEEDVKRRHDKHAAHGREDSHCKRWFQRQYNDGLRQPHYHDDGIAGKRVIPEAKW</sequence>
<feature type="region of interest" description="Disordered" evidence="1">
    <location>
        <begin position="1"/>
        <end position="24"/>
    </location>
</feature>
<keyword evidence="5" id="KW-1185">Reference proteome</keyword>